<evidence type="ECO:0000256" key="1">
    <source>
        <dbReference type="SAM" id="Phobius"/>
    </source>
</evidence>
<dbReference type="Proteomes" id="UP001522662">
    <property type="component" value="Unassembled WGS sequence"/>
</dbReference>
<organism evidence="2 3">
    <name type="scientific">Peteryoungia algae</name>
    <dbReference type="NCBI Taxonomy" id="2919917"/>
    <lineage>
        <taxon>Bacteria</taxon>
        <taxon>Pseudomonadati</taxon>
        <taxon>Pseudomonadota</taxon>
        <taxon>Alphaproteobacteria</taxon>
        <taxon>Hyphomicrobiales</taxon>
        <taxon>Rhizobiaceae</taxon>
        <taxon>Peteryoungia</taxon>
    </lineage>
</organism>
<feature type="transmembrane region" description="Helical" evidence="1">
    <location>
        <begin position="35"/>
        <end position="50"/>
    </location>
</feature>
<keyword evidence="1" id="KW-1133">Transmembrane helix</keyword>
<reference evidence="2 3" key="1">
    <citation type="submission" date="2022-03" db="EMBL/GenBank/DDBJ databases">
        <title>Rhizobium SSM4.3 sp. nov., isolated from Sediment (Gouqi Island).</title>
        <authorList>
            <person name="Chen G."/>
        </authorList>
    </citation>
    <scope>NUCLEOTIDE SEQUENCE [LARGE SCALE GENOMIC DNA]</scope>
    <source>
        <strain evidence="2 3">SSM4.3</strain>
        <plasmid evidence="2">unnamed</plasmid>
    </source>
</reference>
<evidence type="ECO:0000313" key="2">
    <source>
        <dbReference type="EMBL" id="MCJ8237410.1"/>
    </source>
</evidence>
<geneLocation type="plasmid" evidence="2">
    <name>unnamed</name>
</geneLocation>
<name>A0ABT0CW85_9HYPH</name>
<accession>A0ABT0CW85</accession>
<proteinExistence type="predicted"/>
<dbReference type="EMBL" id="JALAYX010000001">
    <property type="protein sequence ID" value="MCJ8237410.1"/>
    <property type="molecule type" value="Genomic_DNA"/>
</dbReference>
<keyword evidence="1" id="KW-0472">Membrane</keyword>
<sequence length="54" mass="6094">MVALRILSLPIGLMVFTALYVIANKAPATVETTNIVVWILLPVALAWKFSRRRR</sequence>
<evidence type="ECO:0000313" key="3">
    <source>
        <dbReference type="Proteomes" id="UP001522662"/>
    </source>
</evidence>
<keyword evidence="1" id="KW-0812">Transmembrane</keyword>
<comment type="caution">
    <text evidence="2">The sequence shown here is derived from an EMBL/GenBank/DDBJ whole genome shotgun (WGS) entry which is preliminary data.</text>
</comment>
<gene>
    <name evidence="2" type="ORF">MKJ03_03665</name>
</gene>
<keyword evidence="2" id="KW-0614">Plasmid</keyword>
<protein>
    <submittedName>
        <fullName evidence="2">Uncharacterized protein</fullName>
    </submittedName>
</protein>
<dbReference type="RefSeq" id="WP_245134811.1">
    <property type="nucleotide sequence ID" value="NZ_CP128477.1"/>
</dbReference>
<keyword evidence="3" id="KW-1185">Reference proteome</keyword>
<feature type="transmembrane region" description="Helical" evidence="1">
    <location>
        <begin position="7"/>
        <end position="23"/>
    </location>
</feature>